<reference evidence="12 13" key="1">
    <citation type="submission" date="2014-11" db="EMBL/GenBank/DDBJ databases">
        <title>Genomics and ecophysiology of heterotrophic nitrogen fixing bacteria isolated from estuarine surface water.</title>
        <authorList>
            <person name="Bentzon-Tilia M."/>
            <person name="Severin I."/>
            <person name="Hansen L.H."/>
            <person name="Riemann L."/>
        </authorList>
    </citation>
    <scope>NUCLEOTIDE SEQUENCE [LARGE SCALE GENOMIC DNA]</scope>
    <source>
        <strain evidence="12 13">BAL398</strain>
    </source>
</reference>
<dbReference type="InterPro" id="IPR022749">
    <property type="entry name" value="D12N6_MeTrfase_N"/>
</dbReference>
<dbReference type="InterPro" id="IPR051537">
    <property type="entry name" value="DNA_Adenine_Mtase"/>
</dbReference>
<proteinExistence type="inferred from homology"/>
<dbReference type="InterPro" id="IPR038333">
    <property type="entry name" value="T1MK-like_N_sf"/>
</dbReference>
<dbReference type="GO" id="GO:0032259">
    <property type="term" value="P:methylation"/>
    <property type="evidence" value="ECO:0007669"/>
    <property type="project" value="UniProtKB-KW"/>
</dbReference>
<gene>
    <name evidence="12" type="ORF">OO17_02510</name>
</gene>
<dbReference type="Pfam" id="PF12161">
    <property type="entry name" value="HsdM_N"/>
    <property type="match status" value="1"/>
</dbReference>
<accession>A0A0D7F7U2</accession>
<comment type="caution">
    <text evidence="12">The sequence shown here is derived from an EMBL/GenBank/DDBJ whole genome shotgun (WGS) entry which is preliminary data.</text>
</comment>
<feature type="domain" description="DNA methylase adenine-specific" evidence="10">
    <location>
        <begin position="164"/>
        <end position="479"/>
    </location>
</feature>
<dbReference type="OrthoDB" id="9806213at2"/>
<dbReference type="AlphaFoldDB" id="A0A0D7F7U2"/>
<evidence type="ECO:0000259" key="10">
    <source>
        <dbReference type="Pfam" id="PF02384"/>
    </source>
</evidence>
<protein>
    <recommendedName>
        <fullName evidence="2">site-specific DNA-methyltransferase (adenine-specific)</fullName>
        <ecNumber evidence="2">2.1.1.72</ecNumber>
    </recommendedName>
</protein>
<name>A0A0D7F7U2_RHOPL</name>
<dbReference type="PATRIC" id="fig|1076.23.peg.5005"/>
<evidence type="ECO:0000256" key="5">
    <source>
        <dbReference type="ARBA" id="ARBA00022691"/>
    </source>
</evidence>
<dbReference type="GO" id="GO:0009007">
    <property type="term" value="F:site-specific DNA-methyltransferase (adenine-specific) activity"/>
    <property type="evidence" value="ECO:0007669"/>
    <property type="project" value="UniProtKB-EC"/>
</dbReference>
<dbReference type="NCBIfam" id="TIGR00497">
    <property type="entry name" value="hsdM"/>
    <property type="match status" value="1"/>
</dbReference>
<evidence type="ECO:0000256" key="7">
    <source>
        <dbReference type="ARBA" id="ARBA00047942"/>
    </source>
</evidence>
<dbReference type="Proteomes" id="UP000032515">
    <property type="component" value="Unassembled WGS sequence"/>
</dbReference>
<evidence type="ECO:0000256" key="1">
    <source>
        <dbReference type="ARBA" id="ARBA00006594"/>
    </source>
</evidence>
<comment type="similarity">
    <text evidence="1">Belongs to the N(4)/N(6)-methyltransferase family.</text>
</comment>
<dbReference type="InterPro" id="IPR004546">
    <property type="entry name" value="Restrct_endonuc_T1M"/>
</dbReference>
<evidence type="ECO:0000313" key="12">
    <source>
        <dbReference type="EMBL" id="KIZ47772.1"/>
    </source>
</evidence>
<dbReference type="PANTHER" id="PTHR42933">
    <property type="entry name" value="SLR6095 PROTEIN"/>
    <property type="match status" value="1"/>
</dbReference>
<sequence length="516" mass="57711">MTNKITQAEKTSMDDIKRVAWAACNTFRGLIDPAEYKDYILIMLFLKFISDVWKQQLEDNLRDLKGDEVRVMRRMQRERFVMPEGSTFDELYAARDSDNIGERVDIALEAIENTNKAKLGGVFRNVSFNSATKLGETKDRNRRIKNVLEDFAKLDLRPGHVVEDEAIGEAYIYLIERFASEAGKKAGEFYTPLQVSHVLAKLVAPQPGERICDPACGSGSLLIETAYAVGSKDFALFGQEVNGGTHALAKLNMFLHDIDGARIEWGDTLNNPLLVEADQLAVFDVVVANPPFSLKKWGGTEKTEDGKPKPDKFNRWHRGLPPPSTGDWAFITHMVETAKPKLGRVAVVVPHGVLFRGGAEGKIREEMVRENLLDAVIGLPSNLFQSTSIPVAVLVFDRRREKGGARAGTTDVLFIDASRDFKQAKTQNLLEAAHTAKIIDTFKARRDVEKYARVVPLAEIKESGFNLNIPRFVDTFEVETEIDLMTVQVEIEKLEAELVEVKKRMAGFLRELGADA</sequence>
<dbReference type="GO" id="GO:0008170">
    <property type="term" value="F:N-methyltransferase activity"/>
    <property type="evidence" value="ECO:0007669"/>
    <property type="project" value="InterPro"/>
</dbReference>
<dbReference type="PROSITE" id="PS00092">
    <property type="entry name" value="N6_MTASE"/>
    <property type="match status" value="1"/>
</dbReference>
<dbReference type="GO" id="GO:0003677">
    <property type="term" value="F:DNA binding"/>
    <property type="evidence" value="ECO:0007669"/>
    <property type="project" value="InterPro"/>
</dbReference>
<feature type="region of interest" description="Disordered" evidence="9">
    <location>
        <begin position="297"/>
        <end position="318"/>
    </location>
</feature>
<evidence type="ECO:0000256" key="8">
    <source>
        <dbReference type="SAM" id="Coils"/>
    </source>
</evidence>
<evidence type="ECO:0000256" key="9">
    <source>
        <dbReference type="SAM" id="MobiDB-lite"/>
    </source>
</evidence>
<evidence type="ECO:0000313" key="13">
    <source>
        <dbReference type="Proteomes" id="UP000032515"/>
    </source>
</evidence>
<feature type="domain" description="N6 adenine-specific DNA methyltransferase N-terminal" evidence="11">
    <location>
        <begin position="17"/>
        <end position="151"/>
    </location>
</feature>
<keyword evidence="5" id="KW-0949">S-adenosyl-L-methionine</keyword>
<dbReference type="InterPro" id="IPR002052">
    <property type="entry name" value="DNA_methylase_N6_adenine_CS"/>
</dbReference>
<evidence type="ECO:0000259" key="11">
    <source>
        <dbReference type="Pfam" id="PF12161"/>
    </source>
</evidence>
<evidence type="ECO:0000256" key="3">
    <source>
        <dbReference type="ARBA" id="ARBA00022603"/>
    </source>
</evidence>
<dbReference type="InterPro" id="IPR003356">
    <property type="entry name" value="DNA_methylase_A-5"/>
</dbReference>
<dbReference type="Pfam" id="PF02384">
    <property type="entry name" value="N6_Mtase"/>
    <property type="match status" value="1"/>
</dbReference>
<keyword evidence="8" id="KW-0175">Coiled coil</keyword>
<dbReference type="InterPro" id="IPR029063">
    <property type="entry name" value="SAM-dependent_MTases_sf"/>
</dbReference>
<keyword evidence="4" id="KW-0808">Transferase</keyword>
<dbReference type="PANTHER" id="PTHR42933:SF3">
    <property type="entry name" value="TYPE I RESTRICTION ENZYME MJAVIII METHYLASE SUBUNIT"/>
    <property type="match status" value="1"/>
</dbReference>
<dbReference type="EC" id="2.1.1.72" evidence="2"/>
<keyword evidence="3" id="KW-0489">Methyltransferase</keyword>
<dbReference type="GO" id="GO:0009307">
    <property type="term" value="P:DNA restriction-modification system"/>
    <property type="evidence" value="ECO:0007669"/>
    <property type="project" value="UniProtKB-KW"/>
</dbReference>
<dbReference type="SUPFAM" id="SSF53335">
    <property type="entry name" value="S-adenosyl-L-methionine-dependent methyltransferases"/>
    <property type="match status" value="1"/>
</dbReference>
<dbReference type="EMBL" id="JXXE01000043">
    <property type="protein sequence ID" value="KIZ47772.1"/>
    <property type="molecule type" value="Genomic_DNA"/>
</dbReference>
<organism evidence="12 13">
    <name type="scientific">Rhodopseudomonas palustris</name>
    <dbReference type="NCBI Taxonomy" id="1076"/>
    <lineage>
        <taxon>Bacteria</taxon>
        <taxon>Pseudomonadati</taxon>
        <taxon>Pseudomonadota</taxon>
        <taxon>Alphaproteobacteria</taxon>
        <taxon>Hyphomicrobiales</taxon>
        <taxon>Nitrobacteraceae</taxon>
        <taxon>Rhodopseudomonas</taxon>
    </lineage>
</organism>
<keyword evidence="6" id="KW-0680">Restriction system</keyword>
<feature type="compositionally biased region" description="Basic and acidic residues" evidence="9">
    <location>
        <begin position="298"/>
        <end position="314"/>
    </location>
</feature>
<evidence type="ECO:0000256" key="4">
    <source>
        <dbReference type="ARBA" id="ARBA00022679"/>
    </source>
</evidence>
<evidence type="ECO:0000256" key="2">
    <source>
        <dbReference type="ARBA" id="ARBA00011900"/>
    </source>
</evidence>
<evidence type="ECO:0000256" key="6">
    <source>
        <dbReference type="ARBA" id="ARBA00022747"/>
    </source>
</evidence>
<dbReference type="PRINTS" id="PR00507">
    <property type="entry name" value="N12N6MTFRASE"/>
</dbReference>
<dbReference type="Gene3D" id="1.20.1260.30">
    <property type="match status" value="1"/>
</dbReference>
<dbReference type="Gene3D" id="3.40.50.150">
    <property type="entry name" value="Vaccinia Virus protein VP39"/>
    <property type="match status" value="1"/>
</dbReference>
<comment type="catalytic activity">
    <reaction evidence="7">
        <text>a 2'-deoxyadenosine in DNA + S-adenosyl-L-methionine = an N(6)-methyl-2'-deoxyadenosine in DNA + S-adenosyl-L-homocysteine + H(+)</text>
        <dbReference type="Rhea" id="RHEA:15197"/>
        <dbReference type="Rhea" id="RHEA-COMP:12418"/>
        <dbReference type="Rhea" id="RHEA-COMP:12419"/>
        <dbReference type="ChEBI" id="CHEBI:15378"/>
        <dbReference type="ChEBI" id="CHEBI:57856"/>
        <dbReference type="ChEBI" id="CHEBI:59789"/>
        <dbReference type="ChEBI" id="CHEBI:90615"/>
        <dbReference type="ChEBI" id="CHEBI:90616"/>
        <dbReference type="EC" id="2.1.1.72"/>
    </reaction>
</comment>
<feature type="coiled-coil region" evidence="8">
    <location>
        <begin position="477"/>
        <end position="511"/>
    </location>
</feature>